<dbReference type="OrthoDB" id="1122048at2"/>
<feature type="chain" id="PRO_5023044498" description="T9SS C-terminal target domain-containing protein" evidence="1">
    <location>
        <begin position="23"/>
        <end position="193"/>
    </location>
</feature>
<name>A0A5B7TQS1_9FLAO</name>
<accession>A0A5B7TQS1</accession>
<feature type="signal peptide" evidence="1">
    <location>
        <begin position="1"/>
        <end position="22"/>
    </location>
</feature>
<proteinExistence type="predicted"/>
<protein>
    <recommendedName>
        <fullName evidence="4">T9SS C-terminal target domain-containing protein</fullName>
    </recommendedName>
</protein>
<gene>
    <name evidence="2" type="ORF">FF125_03240</name>
</gene>
<dbReference type="AlphaFoldDB" id="A0A5B7TQS1"/>
<dbReference type="RefSeq" id="WP_138948429.1">
    <property type="nucleotide sequence ID" value="NZ_CP040749.1"/>
</dbReference>
<reference evidence="2 3" key="1">
    <citation type="submission" date="2019-05" db="EMBL/GenBank/DDBJ databases">
        <title>Algicella ahnfeltiae gen. nov., sp. nov., a novel marine bacterium of the family Flavobacteriaceae isolated from a red alga.</title>
        <authorList>
            <person name="Nedashkovskaya O.I."/>
            <person name="Kukhlevskiy A.D."/>
            <person name="Kim S.-G."/>
            <person name="Zhukova N.V."/>
            <person name="Mikhailov V.V."/>
        </authorList>
    </citation>
    <scope>NUCLEOTIDE SEQUENCE [LARGE SCALE GENOMIC DNA]</scope>
    <source>
        <strain evidence="2 3">10Alg115</strain>
    </source>
</reference>
<organism evidence="2 3">
    <name type="scientific">Aureibaculum algae</name>
    <dbReference type="NCBI Taxonomy" id="2584122"/>
    <lineage>
        <taxon>Bacteria</taxon>
        <taxon>Pseudomonadati</taxon>
        <taxon>Bacteroidota</taxon>
        <taxon>Flavobacteriia</taxon>
        <taxon>Flavobacteriales</taxon>
        <taxon>Flavobacteriaceae</taxon>
        <taxon>Aureibaculum</taxon>
    </lineage>
</organism>
<sequence>MKQIIKNSLVLVVLFATMISYANEIVTNENDDATNVTLNNVTEGSVLSIKDVNGLILYKETIQVSGDYSKKFDLTSLPDGNYIFELDKDFEIKSIPFNVKRNIVDLNIENKSVVFKPAMVFENGMLRIQKTILNSENGLNIKIYFENGDLVHSENFNNEKLINKTYDFSKSLKGKYKVLLSTEDRTFSKEINF</sequence>
<dbReference type="Proteomes" id="UP000306229">
    <property type="component" value="Chromosome"/>
</dbReference>
<evidence type="ECO:0000256" key="1">
    <source>
        <dbReference type="SAM" id="SignalP"/>
    </source>
</evidence>
<dbReference type="EMBL" id="CP040749">
    <property type="protein sequence ID" value="QCX37496.1"/>
    <property type="molecule type" value="Genomic_DNA"/>
</dbReference>
<dbReference type="KEGG" id="fbe:FF125_03240"/>
<evidence type="ECO:0000313" key="3">
    <source>
        <dbReference type="Proteomes" id="UP000306229"/>
    </source>
</evidence>
<evidence type="ECO:0000313" key="2">
    <source>
        <dbReference type="EMBL" id="QCX37496.1"/>
    </source>
</evidence>
<evidence type="ECO:0008006" key="4">
    <source>
        <dbReference type="Google" id="ProtNLM"/>
    </source>
</evidence>
<keyword evidence="3" id="KW-1185">Reference proteome</keyword>
<keyword evidence="1" id="KW-0732">Signal</keyword>